<keyword evidence="4 6" id="KW-0175">Coiled coil</keyword>
<comment type="similarity">
    <text evidence="6">Belongs to the SMC family.</text>
</comment>
<comment type="domain">
    <text evidence="6">Contains large globular domains required for ATP hydrolysis at each terminus and a third globular domain forming a flexible hinge near the middle of the molecule. These domains are separated by coiled-coil structures.</text>
</comment>
<dbReference type="InterPro" id="IPR024704">
    <property type="entry name" value="SMC"/>
</dbReference>
<dbReference type="eggNOG" id="COG1196">
    <property type="taxonomic scope" value="Bacteria"/>
</dbReference>
<dbReference type="InterPro" id="IPR011890">
    <property type="entry name" value="SMC_prok"/>
</dbReference>
<dbReference type="SUPFAM" id="SSF75553">
    <property type="entry name" value="Smc hinge domain"/>
    <property type="match status" value="1"/>
</dbReference>
<dbReference type="PIRSF" id="PIRSF005719">
    <property type="entry name" value="SMC"/>
    <property type="match status" value="1"/>
</dbReference>
<dbReference type="AlphaFoldDB" id="D8K614"/>
<organism evidence="9 10">
    <name type="scientific">Nitrosococcus watsoni (strain C-113)</name>
    <dbReference type="NCBI Taxonomy" id="105559"/>
    <lineage>
        <taxon>Bacteria</taxon>
        <taxon>Pseudomonadati</taxon>
        <taxon>Pseudomonadota</taxon>
        <taxon>Gammaproteobacteria</taxon>
        <taxon>Chromatiales</taxon>
        <taxon>Chromatiaceae</taxon>
        <taxon>Nitrosococcus</taxon>
    </lineage>
</organism>
<dbReference type="GO" id="GO:0007059">
    <property type="term" value="P:chromosome segregation"/>
    <property type="evidence" value="ECO:0007669"/>
    <property type="project" value="UniProtKB-UniRule"/>
</dbReference>
<dbReference type="GO" id="GO:0006260">
    <property type="term" value="P:DNA replication"/>
    <property type="evidence" value="ECO:0007669"/>
    <property type="project" value="UniProtKB-UniRule"/>
</dbReference>
<feature type="coiled-coil region" evidence="6">
    <location>
        <begin position="664"/>
        <end position="894"/>
    </location>
</feature>
<accession>D8K614</accession>
<dbReference type="CDD" id="cd03278">
    <property type="entry name" value="ABC_SMC_barmotin"/>
    <property type="match status" value="2"/>
</dbReference>
<dbReference type="GO" id="GO:0005524">
    <property type="term" value="F:ATP binding"/>
    <property type="evidence" value="ECO:0007669"/>
    <property type="project" value="UniProtKB-UniRule"/>
</dbReference>
<feature type="coiled-coil region" evidence="6">
    <location>
        <begin position="251"/>
        <end position="458"/>
    </location>
</feature>
<proteinExistence type="inferred from homology"/>
<dbReference type="STRING" id="105559.Nwat_1431"/>
<dbReference type="GO" id="GO:0003677">
    <property type="term" value="F:DNA binding"/>
    <property type="evidence" value="ECO:0007669"/>
    <property type="project" value="UniProtKB-UniRule"/>
</dbReference>
<dbReference type="PANTHER" id="PTHR43977">
    <property type="entry name" value="STRUCTURAL MAINTENANCE OF CHROMOSOMES PROTEIN 3"/>
    <property type="match status" value="1"/>
</dbReference>
<evidence type="ECO:0000313" key="10">
    <source>
        <dbReference type="Proteomes" id="UP000000393"/>
    </source>
</evidence>
<dbReference type="OrthoDB" id="9808768at2"/>
<dbReference type="GO" id="GO:0005737">
    <property type="term" value="C:cytoplasm"/>
    <property type="evidence" value="ECO:0007669"/>
    <property type="project" value="UniProtKB-SubCell"/>
</dbReference>
<dbReference type="RefSeq" id="WP_013220433.1">
    <property type="nucleotide sequence ID" value="NC_014315.1"/>
</dbReference>
<dbReference type="InterPro" id="IPR003395">
    <property type="entry name" value="RecF/RecN/SMC_N"/>
</dbReference>
<keyword evidence="3 6" id="KW-0067">ATP-binding</keyword>
<dbReference type="GO" id="GO:0016887">
    <property type="term" value="F:ATP hydrolysis activity"/>
    <property type="evidence" value="ECO:0007669"/>
    <property type="project" value="InterPro"/>
</dbReference>
<comment type="subcellular location">
    <subcellularLocation>
        <location evidence="6">Cytoplasm</location>
    </subcellularLocation>
</comment>
<feature type="domain" description="SMC hinge" evidence="8">
    <location>
        <begin position="526"/>
        <end position="623"/>
    </location>
</feature>
<dbReference type="GO" id="GO:0007062">
    <property type="term" value="P:sister chromatid cohesion"/>
    <property type="evidence" value="ECO:0007669"/>
    <property type="project" value="InterPro"/>
</dbReference>
<feature type="coiled-coil region" evidence="6">
    <location>
        <begin position="985"/>
        <end position="1015"/>
    </location>
</feature>
<dbReference type="NCBIfam" id="TIGR02168">
    <property type="entry name" value="SMC_prok_B"/>
    <property type="match status" value="1"/>
</dbReference>
<dbReference type="HOGENOM" id="CLU_001042_2_2_6"/>
<comment type="subunit">
    <text evidence="6">Homodimer.</text>
</comment>
<evidence type="ECO:0000259" key="8">
    <source>
        <dbReference type="Pfam" id="PF06470"/>
    </source>
</evidence>
<reference evidence="9 10" key="1">
    <citation type="submission" date="2010-06" db="EMBL/GenBank/DDBJ databases">
        <title>Complete sequence of chromosome of Nitrosococcus watsoni C-113.</title>
        <authorList>
            <consortium name="US DOE Joint Genome Institute"/>
            <person name="Lucas S."/>
            <person name="Copeland A."/>
            <person name="Lapidus A."/>
            <person name="Cheng J.-F."/>
            <person name="Bruce D."/>
            <person name="Goodwin L."/>
            <person name="Pitluck S."/>
            <person name="Malfatti S.A."/>
            <person name="Chain P.S.G."/>
            <person name="Land M."/>
            <person name="Hauser L."/>
            <person name="Kyrpides N."/>
            <person name="Ivanova N."/>
            <person name="Cambell M.A."/>
            <person name="Heidelberg J.F."/>
            <person name="Klotz M.G."/>
            <person name="Woyke T."/>
        </authorList>
    </citation>
    <scope>NUCLEOTIDE SEQUENCE [LARGE SCALE GENOMIC DNA]</scope>
    <source>
        <strain evidence="9 10">C-113</strain>
    </source>
</reference>
<dbReference type="SUPFAM" id="SSF52540">
    <property type="entry name" value="P-loop containing nucleoside triphosphate hydrolases"/>
    <property type="match status" value="1"/>
</dbReference>
<evidence type="ECO:0000256" key="5">
    <source>
        <dbReference type="ARBA" id="ARBA00023125"/>
    </source>
</evidence>
<keyword evidence="1 6" id="KW-0963">Cytoplasm</keyword>
<protein>
    <recommendedName>
        <fullName evidence="6">Chromosome partition protein Smc</fullName>
    </recommendedName>
</protein>
<evidence type="ECO:0000256" key="3">
    <source>
        <dbReference type="ARBA" id="ARBA00022840"/>
    </source>
</evidence>
<comment type="function">
    <text evidence="6">Required for chromosome condensation and partitioning.</text>
</comment>
<keyword evidence="5 6" id="KW-0238">DNA-binding</keyword>
<name>D8K614_NITWC</name>
<dbReference type="Pfam" id="PF02463">
    <property type="entry name" value="SMC_N"/>
    <property type="match status" value="1"/>
</dbReference>
<feature type="binding site" evidence="6">
    <location>
        <begin position="32"/>
        <end position="39"/>
    </location>
    <ligand>
        <name>ATP</name>
        <dbReference type="ChEBI" id="CHEBI:30616"/>
    </ligand>
</feature>
<evidence type="ECO:0000256" key="2">
    <source>
        <dbReference type="ARBA" id="ARBA00022741"/>
    </source>
</evidence>
<keyword evidence="2 6" id="KW-0547">Nucleotide-binding</keyword>
<feature type="domain" description="RecF/RecN/SMC N-terminal" evidence="7">
    <location>
        <begin position="3"/>
        <end position="1154"/>
    </location>
</feature>
<dbReference type="GO" id="GO:0005694">
    <property type="term" value="C:chromosome"/>
    <property type="evidence" value="ECO:0007669"/>
    <property type="project" value="InterPro"/>
</dbReference>
<dbReference type="InterPro" id="IPR027417">
    <property type="entry name" value="P-loop_NTPase"/>
</dbReference>
<evidence type="ECO:0000259" key="7">
    <source>
        <dbReference type="Pfam" id="PF02463"/>
    </source>
</evidence>
<dbReference type="Gene3D" id="3.40.50.300">
    <property type="entry name" value="P-loop containing nucleotide triphosphate hydrolases"/>
    <property type="match status" value="2"/>
</dbReference>
<feature type="coiled-coil region" evidence="6">
    <location>
        <begin position="191"/>
        <end position="218"/>
    </location>
</feature>
<dbReference type="KEGG" id="nwa:Nwat_1431"/>
<dbReference type="Proteomes" id="UP000000393">
    <property type="component" value="Chromosome"/>
</dbReference>
<dbReference type="EMBL" id="CP002086">
    <property type="protein sequence ID" value="ADJ28341.1"/>
    <property type="molecule type" value="Genomic_DNA"/>
</dbReference>
<dbReference type="HAMAP" id="MF_01894">
    <property type="entry name" value="Smc_prok"/>
    <property type="match status" value="1"/>
</dbReference>
<evidence type="ECO:0000256" key="4">
    <source>
        <dbReference type="ARBA" id="ARBA00023054"/>
    </source>
</evidence>
<evidence type="ECO:0000313" key="9">
    <source>
        <dbReference type="EMBL" id="ADJ28341.1"/>
    </source>
</evidence>
<evidence type="ECO:0000256" key="6">
    <source>
        <dbReference type="HAMAP-Rule" id="MF_01894"/>
    </source>
</evidence>
<dbReference type="GO" id="GO:0030261">
    <property type="term" value="P:chromosome condensation"/>
    <property type="evidence" value="ECO:0007669"/>
    <property type="project" value="InterPro"/>
</dbReference>
<evidence type="ECO:0000256" key="1">
    <source>
        <dbReference type="ARBA" id="ARBA00022490"/>
    </source>
</evidence>
<dbReference type="Pfam" id="PF06470">
    <property type="entry name" value="SMC_hinge"/>
    <property type="match status" value="1"/>
</dbReference>
<gene>
    <name evidence="6" type="primary">smc</name>
    <name evidence="9" type="ordered locus">Nwat_1431</name>
</gene>
<dbReference type="InterPro" id="IPR036277">
    <property type="entry name" value="SMC_hinge_sf"/>
</dbReference>
<dbReference type="InterPro" id="IPR010935">
    <property type="entry name" value="SMC_hinge"/>
</dbReference>
<sequence>MRLKKIKLVGFKSFVDPTSLPLPSNRVAVVGPNGCGKSNIIDAVRWVMGESSAKHLRGDSMADVIFNGSTSRKPVGQCSVELVFDNSQGGLGGQYAAYNEIAIKRQVSRDGQSHYFLNNARCRRRDITDIFLGTGLGPRSYAIIEQGMISRLIEAKPEELRVFLEEAAGISKYKERRRETENRMSHTVDNLNRINDLREEIERQFNTLKRQAKQAEKYQALKQLDRKIKAQIEALRWRVLNEKTCQLNQEIERQETLLEGHTADLRRVEAQLEQQGEALYQARDKTAEIQETYYSQGAEIARLEQQLHHGRAQRAQHQQEQAQIEHRLTQSEQLQEEKSALIRQTRQALVNHVESEREAQQQFQAAQERMETTETAMQDWQISWEGFNQRAAEPTQRAQVERSRQQQLTRQQEQLRQRRVRLEEEARQLAERDGTKRLEELREEQFILEQALARQQKALTDCIAQASEYREQEKQLARKLHSQQGDRHHLQGRLASLQALQQAAGRGGDSGVDAWLTQQDLADSLCLAEGLEVEPGWEWAVERALGIHMEAVCVAGWEQLADGLLSLEAGSLTLFNTAASTQTNRIESRFPSLLSKVQAPWPLDSILGGVYAVETLDEALALRARLAPGESIMTRNGIWLSSAWFSQVREEDEKAGVLARRREIARLQEEIIGCEREVEALDKQLEEIRGHFYTLENEQAHQQKALHQSQRELGECQSSLARIEAKQEQHQLRQRQVKEELEEIQTHLAEDERERQLAETYLQEAFVEIEGFAEEREQLIKQRDRLRESLKQVRDETEAAKDTLHRLEIKGHSLQTTLEAAQEAVIQIRQEYNELLQRREALEVTLAGGETPLQELQTQLETYLQQRMSIERQLNEAREQVTRLESRLRADEQKKHEIARTLEAQRTSLEQLRVDRQAIWVRAQTLKEQLQELGFSPEEILREMPEESDLATLEAEGERIAQHIQRLGPINLAAIDECRIQAERKQYLDAQHADLTEALQTLENAIKRIDRETRSRFRETFDKVNGGLQALFPKLFGGGKAYLELNDDDLLNTGVKIMARPPGKRNSTIHLLSGGEKALTAVALVFAIFQLNPAPFCMLDEVDAPLDDANVERFCELVKEMSVKLQFIIVTHNKVTMEMGHQLTGVTMHEPGVSRLVAVDVDEAVQLAAV</sequence>
<keyword evidence="10" id="KW-1185">Reference proteome</keyword>